<keyword evidence="5" id="KW-1185">Reference proteome</keyword>
<keyword evidence="2" id="KW-0175">Coiled coil</keyword>
<dbReference type="PANTHER" id="PTHR43364:SF4">
    <property type="entry name" value="NAD(P)-LINKED OXIDOREDUCTASE SUPERFAMILY PROTEIN"/>
    <property type="match status" value="1"/>
</dbReference>
<dbReference type="InterPro" id="IPR023210">
    <property type="entry name" value="NADP_OxRdtase_dom"/>
</dbReference>
<dbReference type="Pfam" id="PF00248">
    <property type="entry name" value="Aldo_ket_red"/>
    <property type="match status" value="1"/>
</dbReference>
<evidence type="ECO:0000256" key="2">
    <source>
        <dbReference type="SAM" id="Coils"/>
    </source>
</evidence>
<proteinExistence type="predicted"/>
<dbReference type="GO" id="GO:0016491">
    <property type="term" value="F:oxidoreductase activity"/>
    <property type="evidence" value="ECO:0007669"/>
    <property type="project" value="UniProtKB-KW"/>
</dbReference>
<dbReference type="OrthoDB" id="9804790at2"/>
<feature type="coiled-coil region" evidence="2">
    <location>
        <begin position="97"/>
        <end position="146"/>
    </location>
</feature>
<evidence type="ECO:0000256" key="1">
    <source>
        <dbReference type="ARBA" id="ARBA00023002"/>
    </source>
</evidence>
<dbReference type="SUPFAM" id="SSF51430">
    <property type="entry name" value="NAD(P)-linked oxidoreductase"/>
    <property type="match status" value="1"/>
</dbReference>
<reference evidence="4" key="1">
    <citation type="submission" date="2018-09" db="EMBL/GenBank/DDBJ databases">
        <title>Murine metabolic-syndrome-specific gut microbial biobank.</title>
        <authorList>
            <person name="Liu C."/>
        </authorList>
    </citation>
    <scope>NUCLEOTIDE SEQUENCE</scope>
    <source>
        <strain evidence="4">D42-62</strain>
    </source>
</reference>
<dbReference type="EMBL" id="QZDT01000009">
    <property type="protein sequence ID" value="NBJ92497.1"/>
    <property type="molecule type" value="Genomic_DNA"/>
</dbReference>
<dbReference type="CDD" id="cd19082">
    <property type="entry name" value="AKR_AKR10A1_2"/>
    <property type="match status" value="1"/>
</dbReference>
<dbReference type="AlphaFoldDB" id="A0A9X5BG34"/>
<evidence type="ECO:0000313" key="4">
    <source>
        <dbReference type="EMBL" id="NBJ92497.1"/>
    </source>
</evidence>
<dbReference type="Proteomes" id="UP001154420">
    <property type="component" value="Unassembled WGS sequence"/>
</dbReference>
<sequence>MKYIEKYGMKLSKIGLGTGRFGTRIEEEISFEMLDRFVENGGNVIDTARNYYEWVENGRGISEKTIGKWMAKRCRRSDVYISTKGGVRNENINFFVNLSYNNLLDEIEQSREALQTDNIDIYLLHRDEQERHVEEIVENLQKIQEKIKAKAIGVCNWKAERVMKANKYAKLHGLIPIQIIQTWWSIAAYTPDMWNDPTTTYMDQNMYEYLKKHNMLGMAYTSQAKGFFQKAISEGVDNLDPFLKKRIATPENLERLERIREYSNKNGISPTAVVNGYITDNEVDGIALVSCSKLEQLYDILENCDVIINEDWLKEMAVEK</sequence>
<evidence type="ECO:0000313" key="5">
    <source>
        <dbReference type="Proteomes" id="UP001154420"/>
    </source>
</evidence>
<dbReference type="InterPro" id="IPR050523">
    <property type="entry name" value="AKR_Detox_Biosynth"/>
</dbReference>
<comment type="caution">
    <text evidence="4">The sequence shown here is derived from an EMBL/GenBank/DDBJ whole genome shotgun (WGS) entry which is preliminary data.</text>
</comment>
<dbReference type="InterPro" id="IPR036812">
    <property type="entry name" value="NAD(P)_OxRdtase_dom_sf"/>
</dbReference>
<gene>
    <name evidence="4" type="ORF">D5281_07790</name>
</gene>
<organism evidence="4 5">
    <name type="scientific">Parablautia muri</name>
    <dbReference type="NCBI Taxonomy" id="2320879"/>
    <lineage>
        <taxon>Bacteria</taxon>
        <taxon>Bacillati</taxon>
        <taxon>Bacillota</taxon>
        <taxon>Clostridia</taxon>
        <taxon>Lachnospirales</taxon>
        <taxon>Lachnospiraceae</taxon>
        <taxon>Parablautia</taxon>
    </lineage>
</organism>
<dbReference type="GO" id="GO:0005829">
    <property type="term" value="C:cytosol"/>
    <property type="evidence" value="ECO:0007669"/>
    <property type="project" value="TreeGrafter"/>
</dbReference>
<dbReference type="PANTHER" id="PTHR43364">
    <property type="entry name" value="NADH-SPECIFIC METHYLGLYOXAL REDUCTASE-RELATED"/>
    <property type="match status" value="1"/>
</dbReference>
<protein>
    <submittedName>
        <fullName evidence="4">Aldo/keto reductase</fullName>
    </submittedName>
</protein>
<keyword evidence="1" id="KW-0560">Oxidoreductase</keyword>
<feature type="domain" description="NADP-dependent oxidoreductase" evidence="3">
    <location>
        <begin position="13"/>
        <end position="311"/>
    </location>
</feature>
<dbReference type="RefSeq" id="WP_160559592.1">
    <property type="nucleotide sequence ID" value="NZ_QZDT01000009.1"/>
</dbReference>
<dbReference type="Gene3D" id="3.20.20.100">
    <property type="entry name" value="NADP-dependent oxidoreductase domain"/>
    <property type="match status" value="1"/>
</dbReference>
<name>A0A9X5BG34_9FIRM</name>
<evidence type="ECO:0000259" key="3">
    <source>
        <dbReference type="Pfam" id="PF00248"/>
    </source>
</evidence>
<accession>A0A9X5BG34</accession>